<feature type="domain" description="Ig-like" evidence="11">
    <location>
        <begin position="240"/>
        <end position="319"/>
    </location>
</feature>
<evidence type="ECO:0000256" key="5">
    <source>
        <dbReference type="ARBA" id="ARBA00023157"/>
    </source>
</evidence>
<keyword evidence="10" id="KW-0732">Signal</keyword>
<dbReference type="SUPFAM" id="SSF52980">
    <property type="entry name" value="Restriction endonuclease-like"/>
    <property type="match status" value="1"/>
</dbReference>
<dbReference type="InterPro" id="IPR036179">
    <property type="entry name" value="Ig-like_dom_sf"/>
</dbReference>
<dbReference type="Proteomes" id="UP000225706">
    <property type="component" value="Unassembled WGS sequence"/>
</dbReference>
<feature type="compositionally biased region" description="Pro residues" evidence="9">
    <location>
        <begin position="423"/>
        <end position="433"/>
    </location>
</feature>
<sequence>MIRHLKFIFVWISLMPQLTDSGNVTWNEPTPVKTTSNPAEVLPPGIVHVYEGSSATLNWSYSLSLGLGLGGFLRFSNVGIVDIYSDGSAGPVIDSFQKRFIVTSILGRISLSISAVTLADDKANGEFSCSLIDNNRDTWKRAIQVQVLVPTNISGFNGSTTVLEGNNLQLTCVAVGRPEPNITWTKEETGNQGNTDVLSKGKVLTITKISRNDSGTFNCTAYNGFGKAESQTVYVKVTYPAKILPSKFKAEYIVGLNESVTLNCTAEGKPRPTYAWTPCGSGQVCDKSTLDLLNVCNDVNYTCEVANRHGNDSKTANVYIGGEVINTTVILKSESCKDGLNKSSVEEAFKKELKNVFADKYGYEGVQSISVGCEIKTVDLALKFNSTTKEKNVITTLINATVMQGNKLGEFSVSGIKRKTCPPNVPVTSPPPTDSSSEDEPKSLNRGENHYQSGHVLSFCYCDGIIRGSVQASMKSTTYKVTIYLQENEIRSTECECPRGGSKCSHAVALFLHGYHNLSRTDIECQWKKQKASEVVKTVEDLYPPKETKVLKRKTTDEDREWLRNKLKRYGEFTGMLWLLSPEPDKENRLPISTVEEIILSREFVESGLDTNFLLEKLKVSEQQVKSVCEITKEQRECGEWHVVRKGRLTASNFGPVLEAKRVTPSLIKRVLGEYDISRVQAVRWGVVNEKEGIKAFTKLTMKVVKDCGLWLHKSGVLGASPDGLVDDNAIIEVKCPYTHRNSTIEEAVKDPKFCLVKRDAGYCLKQSHHYWHQVQGQLFITGKQICYFVVWTTMQTVVLAIQKDCTWEPNLLSLQEFYTIHMIPALVDGGL</sequence>
<dbReference type="Gene3D" id="3.90.320.10">
    <property type="match status" value="1"/>
</dbReference>
<dbReference type="InterPro" id="IPR051703">
    <property type="entry name" value="NF-kappa-B_Signaling_Reg"/>
</dbReference>
<name>A0A2B4R826_STYPI</name>
<dbReference type="GO" id="GO:0008270">
    <property type="term" value="F:zinc ion binding"/>
    <property type="evidence" value="ECO:0007669"/>
    <property type="project" value="UniProtKB-KW"/>
</dbReference>
<keyword evidence="3" id="KW-0677">Repeat</keyword>
<dbReference type="Gene3D" id="2.60.40.10">
    <property type="entry name" value="Immunoglobulins"/>
    <property type="match status" value="2"/>
</dbReference>
<dbReference type="Pfam" id="PF04434">
    <property type="entry name" value="SWIM"/>
    <property type="match status" value="1"/>
</dbReference>
<keyword evidence="8" id="KW-0863">Zinc-finger</keyword>
<dbReference type="SMART" id="SM00409">
    <property type="entry name" value="IG"/>
    <property type="match status" value="3"/>
</dbReference>
<dbReference type="CDD" id="cd22343">
    <property type="entry name" value="PDDEXK_lambda_exonuclease-like"/>
    <property type="match status" value="1"/>
</dbReference>
<dbReference type="InterPro" id="IPR003599">
    <property type="entry name" value="Ig_sub"/>
</dbReference>
<keyword evidence="8" id="KW-0862">Zinc</keyword>
<dbReference type="InterPro" id="IPR007110">
    <property type="entry name" value="Ig-like_dom"/>
</dbReference>
<protein>
    <submittedName>
        <fullName evidence="13">Opioid-binding protein/cell adhesion molecule</fullName>
    </submittedName>
</protein>
<evidence type="ECO:0000259" key="12">
    <source>
        <dbReference type="PROSITE" id="PS50966"/>
    </source>
</evidence>
<dbReference type="InterPro" id="IPR011604">
    <property type="entry name" value="PDDEXK-like_dom_sf"/>
</dbReference>
<dbReference type="PROSITE" id="PS50966">
    <property type="entry name" value="ZF_SWIM"/>
    <property type="match status" value="1"/>
</dbReference>
<dbReference type="SUPFAM" id="SSF48726">
    <property type="entry name" value="Immunoglobulin"/>
    <property type="match status" value="2"/>
</dbReference>
<evidence type="ECO:0000256" key="8">
    <source>
        <dbReference type="PROSITE-ProRule" id="PRU00325"/>
    </source>
</evidence>
<keyword evidence="14" id="KW-1185">Reference proteome</keyword>
<feature type="signal peptide" evidence="10">
    <location>
        <begin position="1"/>
        <end position="21"/>
    </location>
</feature>
<keyword evidence="4" id="KW-0472">Membrane</keyword>
<dbReference type="InterPro" id="IPR019080">
    <property type="entry name" value="YqaJ_viral_recombinase"/>
</dbReference>
<comment type="subcellular location">
    <subcellularLocation>
        <location evidence="1">Cell membrane</location>
    </subcellularLocation>
</comment>
<proteinExistence type="predicted"/>
<keyword evidence="8" id="KW-0479">Metal-binding</keyword>
<dbReference type="EMBL" id="LSMT01000773">
    <property type="protein sequence ID" value="PFX14494.1"/>
    <property type="molecule type" value="Genomic_DNA"/>
</dbReference>
<organism evidence="13 14">
    <name type="scientific">Stylophora pistillata</name>
    <name type="common">Smooth cauliflower coral</name>
    <dbReference type="NCBI Taxonomy" id="50429"/>
    <lineage>
        <taxon>Eukaryota</taxon>
        <taxon>Metazoa</taxon>
        <taxon>Cnidaria</taxon>
        <taxon>Anthozoa</taxon>
        <taxon>Hexacorallia</taxon>
        <taxon>Scleractinia</taxon>
        <taxon>Astrocoeniina</taxon>
        <taxon>Pocilloporidae</taxon>
        <taxon>Stylophora</taxon>
    </lineage>
</organism>
<evidence type="ECO:0000256" key="7">
    <source>
        <dbReference type="ARBA" id="ARBA00023319"/>
    </source>
</evidence>
<feature type="compositionally biased region" description="Basic and acidic residues" evidence="9">
    <location>
        <begin position="439"/>
        <end position="448"/>
    </location>
</feature>
<keyword evidence="2" id="KW-1003">Cell membrane</keyword>
<evidence type="ECO:0000256" key="3">
    <source>
        <dbReference type="ARBA" id="ARBA00022737"/>
    </source>
</evidence>
<reference evidence="14" key="1">
    <citation type="journal article" date="2017" name="bioRxiv">
        <title>Comparative analysis of the genomes of Stylophora pistillata and Acropora digitifera provides evidence for extensive differences between species of corals.</title>
        <authorList>
            <person name="Voolstra C.R."/>
            <person name="Li Y."/>
            <person name="Liew Y.J."/>
            <person name="Baumgarten S."/>
            <person name="Zoccola D."/>
            <person name="Flot J.-F."/>
            <person name="Tambutte S."/>
            <person name="Allemand D."/>
            <person name="Aranda M."/>
        </authorList>
    </citation>
    <scope>NUCLEOTIDE SEQUENCE [LARGE SCALE GENOMIC DNA]</scope>
</reference>
<dbReference type="PROSITE" id="PS50835">
    <property type="entry name" value="IG_LIKE"/>
    <property type="match status" value="2"/>
</dbReference>
<evidence type="ECO:0000313" key="14">
    <source>
        <dbReference type="Proteomes" id="UP000225706"/>
    </source>
</evidence>
<dbReference type="GO" id="GO:0006281">
    <property type="term" value="P:DNA repair"/>
    <property type="evidence" value="ECO:0007669"/>
    <property type="project" value="UniProtKB-ARBA"/>
</dbReference>
<dbReference type="GO" id="GO:0005886">
    <property type="term" value="C:plasma membrane"/>
    <property type="evidence" value="ECO:0007669"/>
    <property type="project" value="UniProtKB-SubCell"/>
</dbReference>
<dbReference type="FunFam" id="2.60.40.10:FF:000005">
    <property type="entry name" value="Neuronal cell adhesion molecule"/>
    <property type="match status" value="1"/>
</dbReference>
<feature type="domain" description="Ig-like" evidence="11">
    <location>
        <begin position="150"/>
        <end position="238"/>
    </location>
</feature>
<evidence type="ECO:0000256" key="9">
    <source>
        <dbReference type="SAM" id="MobiDB-lite"/>
    </source>
</evidence>
<feature type="chain" id="PRO_5013355679" evidence="10">
    <location>
        <begin position="22"/>
        <end position="832"/>
    </location>
</feature>
<keyword evidence="6" id="KW-0325">Glycoprotein</keyword>
<dbReference type="Pfam" id="PF13927">
    <property type="entry name" value="Ig_3"/>
    <property type="match status" value="2"/>
</dbReference>
<dbReference type="InterPro" id="IPR007527">
    <property type="entry name" value="Znf_SWIM"/>
</dbReference>
<dbReference type="SMART" id="SM00408">
    <property type="entry name" value="IGc2"/>
    <property type="match status" value="2"/>
</dbReference>
<keyword evidence="7" id="KW-0393">Immunoglobulin domain</keyword>
<dbReference type="STRING" id="50429.A0A2B4R826"/>
<evidence type="ECO:0000256" key="6">
    <source>
        <dbReference type="ARBA" id="ARBA00023180"/>
    </source>
</evidence>
<evidence type="ECO:0000256" key="2">
    <source>
        <dbReference type="ARBA" id="ARBA00022475"/>
    </source>
</evidence>
<dbReference type="PANTHER" id="PTHR46609:SF8">
    <property type="entry name" value="YQAJ VIRAL RECOMBINASE DOMAIN-CONTAINING PROTEIN"/>
    <property type="match status" value="1"/>
</dbReference>
<evidence type="ECO:0000313" key="13">
    <source>
        <dbReference type="EMBL" id="PFX14494.1"/>
    </source>
</evidence>
<dbReference type="OrthoDB" id="5989927at2759"/>
<accession>A0A2B4R826</accession>
<evidence type="ECO:0000256" key="4">
    <source>
        <dbReference type="ARBA" id="ARBA00023136"/>
    </source>
</evidence>
<feature type="domain" description="SWIM-type" evidence="12">
    <location>
        <begin position="479"/>
        <end position="515"/>
    </location>
</feature>
<evidence type="ECO:0000259" key="11">
    <source>
        <dbReference type="PROSITE" id="PS50835"/>
    </source>
</evidence>
<keyword evidence="5" id="KW-1015">Disulfide bond</keyword>
<evidence type="ECO:0000256" key="1">
    <source>
        <dbReference type="ARBA" id="ARBA00004236"/>
    </source>
</evidence>
<gene>
    <name evidence="13" type="primary">OPCML</name>
    <name evidence="13" type="ORF">AWC38_SpisGene21346</name>
</gene>
<dbReference type="InterPro" id="IPR011335">
    <property type="entry name" value="Restrct_endonuc-II-like"/>
</dbReference>
<dbReference type="Pfam" id="PF09588">
    <property type="entry name" value="YqaJ"/>
    <property type="match status" value="1"/>
</dbReference>
<dbReference type="AlphaFoldDB" id="A0A2B4R826"/>
<dbReference type="InterPro" id="IPR013783">
    <property type="entry name" value="Ig-like_fold"/>
</dbReference>
<dbReference type="InterPro" id="IPR003598">
    <property type="entry name" value="Ig_sub2"/>
</dbReference>
<dbReference type="PANTHER" id="PTHR46609">
    <property type="entry name" value="EXONUCLEASE, PHAGE-TYPE/RECB, C-TERMINAL DOMAIN-CONTAINING PROTEIN"/>
    <property type="match status" value="1"/>
</dbReference>
<comment type="caution">
    <text evidence="13">The sequence shown here is derived from an EMBL/GenBank/DDBJ whole genome shotgun (WGS) entry which is preliminary data.</text>
</comment>
<evidence type="ECO:0000256" key="10">
    <source>
        <dbReference type="SAM" id="SignalP"/>
    </source>
</evidence>
<feature type="region of interest" description="Disordered" evidence="9">
    <location>
        <begin position="421"/>
        <end position="448"/>
    </location>
</feature>